<evidence type="ECO:0000313" key="2">
    <source>
        <dbReference type="EMBL" id="KAH9317029.1"/>
    </source>
</evidence>
<dbReference type="Proteomes" id="UP000824469">
    <property type="component" value="Unassembled WGS sequence"/>
</dbReference>
<proteinExistence type="predicted"/>
<dbReference type="InterPro" id="IPR043502">
    <property type="entry name" value="DNA/RNA_pol_sf"/>
</dbReference>
<sequence>LSDLCQPFHYLLKKDVSFKWDDECHKAFDALKQYLLQPPVLIPPKEDQPFYLYISATNHSLGVMHAHRDEQHREQAVYYISHTLLDYET</sequence>
<comment type="caution">
    <text evidence="2">The sequence shown here is derived from an EMBL/GenBank/DDBJ whole genome shotgun (WGS) entry which is preliminary data.</text>
</comment>
<feature type="non-terminal residue" evidence="2">
    <location>
        <position position="1"/>
    </location>
</feature>
<dbReference type="InterPro" id="IPR043128">
    <property type="entry name" value="Rev_trsase/Diguanyl_cyclase"/>
</dbReference>
<feature type="domain" description="Reverse transcriptase/retrotransposon-derived protein RNase H-like" evidence="1">
    <location>
        <begin position="20"/>
        <end position="88"/>
    </location>
</feature>
<dbReference type="InterPro" id="IPR041577">
    <property type="entry name" value="RT_RNaseH_2"/>
</dbReference>
<accession>A0AA38L9R8</accession>
<name>A0AA38L9R8_TAXCH</name>
<dbReference type="Gene3D" id="3.30.70.270">
    <property type="match status" value="1"/>
</dbReference>
<reference evidence="2 3" key="1">
    <citation type="journal article" date="2021" name="Nat. Plants">
        <title>The Taxus genome provides insights into paclitaxel biosynthesis.</title>
        <authorList>
            <person name="Xiong X."/>
            <person name="Gou J."/>
            <person name="Liao Q."/>
            <person name="Li Y."/>
            <person name="Zhou Q."/>
            <person name="Bi G."/>
            <person name="Li C."/>
            <person name="Du R."/>
            <person name="Wang X."/>
            <person name="Sun T."/>
            <person name="Guo L."/>
            <person name="Liang H."/>
            <person name="Lu P."/>
            <person name="Wu Y."/>
            <person name="Zhang Z."/>
            <person name="Ro D.K."/>
            <person name="Shang Y."/>
            <person name="Huang S."/>
            <person name="Yan J."/>
        </authorList>
    </citation>
    <scope>NUCLEOTIDE SEQUENCE [LARGE SCALE GENOMIC DNA]</scope>
    <source>
        <strain evidence="2">Ta-2019</strain>
    </source>
</reference>
<dbReference type="OMA" id="KEYMSTP"/>
<dbReference type="PANTHER" id="PTHR48475:SF1">
    <property type="entry name" value="RNASE H TYPE-1 DOMAIN-CONTAINING PROTEIN"/>
    <property type="match status" value="1"/>
</dbReference>
<keyword evidence="3" id="KW-1185">Reference proteome</keyword>
<protein>
    <recommendedName>
        <fullName evidence="1">Reverse transcriptase/retrotransposon-derived protein RNase H-like domain-containing protein</fullName>
    </recommendedName>
</protein>
<dbReference type="AlphaFoldDB" id="A0AA38L9R8"/>
<organism evidence="2 3">
    <name type="scientific">Taxus chinensis</name>
    <name type="common">Chinese yew</name>
    <name type="synonym">Taxus wallichiana var. chinensis</name>
    <dbReference type="NCBI Taxonomy" id="29808"/>
    <lineage>
        <taxon>Eukaryota</taxon>
        <taxon>Viridiplantae</taxon>
        <taxon>Streptophyta</taxon>
        <taxon>Embryophyta</taxon>
        <taxon>Tracheophyta</taxon>
        <taxon>Spermatophyta</taxon>
        <taxon>Pinopsida</taxon>
        <taxon>Pinidae</taxon>
        <taxon>Conifers II</taxon>
        <taxon>Cupressales</taxon>
        <taxon>Taxaceae</taxon>
        <taxon>Taxus</taxon>
    </lineage>
</organism>
<gene>
    <name evidence="2" type="ORF">KI387_018798</name>
</gene>
<dbReference type="PANTHER" id="PTHR48475">
    <property type="entry name" value="RIBONUCLEASE H"/>
    <property type="match status" value="1"/>
</dbReference>
<evidence type="ECO:0000313" key="3">
    <source>
        <dbReference type="Proteomes" id="UP000824469"/>
    </source>
</evidence>
<dbReference type="EMBL" id="JAHRHJ020000004">
    <property type="protein sequence ID" value="KAH9317029.1"/>
    <property type="molecule type" value="Genomic_DNA"/>
</dbReference>
<dbReference type="Pfam" id="PF17919">
    <property type="entry name" value="RT_RNaseH_2"/>
    <property type="match status" value="1"/>
</dbReference>
<dbReference type="SUPFAM" id="SSF56672">
    <property type="entry name" value="DNA/RNA polymerases"/>
    <property type="match status" value="1"/>
</dbReference>
<feature type="non-terminal residue" evidence="2">
    <location>
        <position position="89"/>
    </location>
</feature>
<evidence type="ECO:0000259" key="1">
    <source>
        <dbReference type="Pfam" id="PF17919"/>
    </source>
</evidence>